<sequence length="418" mass="46145">MTTSSPLADLRSLVEHARANSPFYKELYDGLPADWTVADLPIIEQAKFWDANTLRDNQVMTGPHTDGIVFKTGGTTNAPRVSWYSRDEWRSMAEVFATGMHAAGVREGDRVANLYYAGELYSGFIITMNTLELVNTVQLPIAGGAPLDFTLQTLQDFHATVVAAFPTSLVRLAQYVIDNAGSLPEIRLVLFSGEAFYGDQRTVVETAFPNAVIRSIGYGSVDGGILGASVADSEDPRVFRAFRPSRLLEIVDVDTNEPIEEPGRPGRLLVTDLSRTLMPIIRYPVGDLAEWISFEEGTFRLLGRADEGARCGPVTLHLDYLRSVVAEALESRHVTGFQVVLRRVDAKDQLVLRVACTAEDRESLYPAISDGVDRISPRFADHVRRGVINPLVVEWVDALQTNPRTGKTIRLVDERPVA</sequence>
<dbReference type="Gene3D" id="3.40.50.12780">
    <property type="entry name" value="N-terminal domain of ligase-like"/>
    <property type="match status" value="1"/>
</dbReference>
<keyword evidence="2" id="KW-1185">Reference proteome</keyword>
<dbReference type="AlphaFoldDB" id="A0A563F042"/>
<name>A0A563F042_9PSEU</name>
<dbReference type="RefSeq" id="WP_146349756.1">
    <property type="nucleotide sequence ID" value="NZ_VOBR01000003.1"/>
</dbReference>
<comment type="caution">
    <text evidence="1">The sequence shown here is derived from an EMBL/GenBank/DDBJ whole genome shotgun (WGS) entry which is preliminary data.</text>
</comment>
<protein>
    <submittedName>
        <fullName evidence="1">Phenylacetate--CoA ligase family protein</fullName>
    </submittedName>
</protein>
<gene>
    <name evidence="1" type="ORF">FKR81_05095</name>
</gene>
<organism evidence="1 2">
    <name type="scientific">Lentzea tibetensis</name>
    <dbReference type="NCBI Taxonomy" id="2591470"/>
    <lineage>
        <taxon>Bacteria</taxon>
        <taxon>Bacillati</taxon>
        <taxon>Actinomycetota</taxon>
        <taxon>Actinomycetes</taxon>
        <taxon>Pseudonocardiales</taxon>
        <taxon>Pseudonocardiaceae</taxon>
        <taxon>Lentzea</taxon>
    </lineage>
</organism>
<accession>A0A563F042</accession>
<dbReference type="OrthoDB" id="580775at2"/>
<evidence type="ECO:0000313" key="1">
    <source>
        <dbReference type="EMBL" id="TWP53345.1"/>
    </source>
</evidence>
<evidence type="ECO:0000313" key="2">
    <source>
        <dbReference type="Proteomes" id="UP000316639"/>
    </source>
</evidence>
<dbReference type="PANTHER" id="PTHR43845:SF1">
    <property type="entry name" value="BLR5969 PROTEIN"/>
    <property type="match status" value="1"/>
</dbReference>
<dbReference type="InterPro" id="IPR042099">
    <property type="entry name" value="ANL_N_sf"/>
</dbReference>
<dbReference type="GO" id="GO:0016874">
    <property type="term" value="F:ligase activity"/>
    <property type="evidence" value="ECO:0007669"/>
    <property type="project" value="UniProtKB-KW"/>
</dbReference>
<keyword evidence="1" id="KW-0436">Ligase</keyword>
<dbReference type="EMBL" id="VOBR01000003">
    <property type="protein sequence ID" value="TWP53345.1"/>
    <property type="molecule type" value="Genomic_DNA"/>
</dbReference>
<proteinExistence type="predicted"/>
<dbReference type="PANTHER" id="PTHR43845">
    <property type="entry name" value="BLR5969 PROTEIN"/>
    <property type="match status" value="1"/>
</dbReference>
<dbReference type="SUPFAM" id="SSF56801">
    <property type="entry name" value="Acetyl-CoA synthetase-like"/>
    <property type="match status" value="1"/>
</dbReference>
<dbReference type="Proteomes" id="UP000316639">
    <property type="component" value="Unassembled WGS sequence"/>
</dbReference>
<reference evidence="1 2" key="1">
    <citation type="submission" date="2019-07" db="EMBL/GenBank/DDBJ databases">
        <title>Lentzea xizangensis sp. nov., isolated from Qinghai-Tibetan Plateau Soils.</title>
        <authorList>
            <person name="Huang J."/>
        </authorList>
    </citation>
    <scope>NUCLEOTIDE SEQUENCE [LARGE SCALE GENOMIC DNA]</scope>
    <source>
        <strain evidence="1 2">FXJ1.1311</strain>
    </source>
</reference>